<protein>
    <submittedName>
        <fullName evidence="1">Uncharacterized protein</fullName>
    </submittedName>
</protein>
<accession>A0A0A9C7W0</accession>
<organism evidence="1">
    <name type="scientific">Arundo donax</name>
    <name type="common">Giant reed</name>
    <name type="synonym">Donax arundinaceus</name>
    <dbReference type="NCBI Taxonomy" id="35708"/>
    <lineage>
        <taxon>Eukaryota</taxon>
        <taxon>Viridiplantae</taxon>
        <taxon>Streptophyta</taxon>
        <taxon>Embryophyta</taxon>
        <taxon>Tracheophyta</taxon>
        <taxon>Spermatophyta</taxon>
        <taxon>Magnoliopsida</taxon>
        <taxon>Liliopsida</taxon>
        <taxon>Poales</taxon>
        <taxon>Poaceae</taxon>
        <taxon>PACMAD clade</taxon>
        <taxon>Arundinoideae</taxon>
        <taxon>Arundineae</taxon>
        <taxon>Arundo</taxon>
    </lineage>
</organism>
<sequence>MILKDYSMIWTSRLYNCVYTKNPPVTCWPGKARRWMCSSCKSLQTRRMPRSAAPV</sequence>
<reference evidence="1" key="2">
    <citation type="journal article" date="2015" name="Data Brief">
        <title>Shoot transcriptome of the giant reed, Arundo donax.</title>
        <authorList>
            <person name="Barrero R.A."/>
            <person name="Guerrero F.D."/>
            <person name="Moolhuijzen P."/>
            <person name="Goolsby J.A."/>
            <person name="Tidwell J."/>
            <person name="Bellgard S.E."/>
            <person name="Bellgard M.I."/>
        </authorList>
    </citation>
    <scope>NUCLEOTIDE SEQUENCE</scope>
    <source>
        <tissue evidence="1">Shoot tissue taken approximately 20 cm above the soil surface</tissue>
    </source>
</reference>
<name>A0A0A9C7W0_ARUDO</name>
<proteinExistence type="predicted"/>
<dbReference type="EMBL" id="GBRH01226284">
    <property type="protein sequence ID" value="JAD71611.1"/>
    <property type="molecule type" value="Transcribed_RNA"/>
</dbReference>
<reference evidence="1" key="1">
    <citation type="submission" date="2014-09" db="EMBL/GenBank/DDBJ databases">
        <authorList>
            <person name="Magalhaes I.L.F."/>
            <person name="Oliveira U."/>
            <person name="Santos F.R."/>
            <person name="Vidigal T.H.D.A."/>
            <person name="Brescovit A.D."/>
            <person name="Santos A.J."/>
        </authorList>
    </citation>
    <scope>NUCLEOTIDE SEQUENCE</scope>
    <source>
        <tissue evidence="1">Shoot tissue taken approximately 20 cm above the soil surface</tissue>
    </source>
</reference>
<evidence type="ECO:0000313" key="1">
    <source>
        <dbReference type="EMBL" id="JAD71611.1"/>
    </source>
</evidence>
<dbReference type="AlphaFoldDB" id="A0A0A9C7W0"/>